<dbReference type="PATRIC" id="fig|1423759.3.peg.1569"/>
<dbReference type="GO" id="GO:0019346">
    <property type="term" value="P:transsulfuration"/>
    <property type="evidence" value="ECO:0007669"/>
    <property type="project" value="InterPro"/>
</dbReference>
<reference evidence="11 12" key="1">
    <citation type="journal article" date="2015" name="Genome Announc.">
        <title>Expanding the biotechnology potential of lactobacilli through comparative genomics of 213 strains and associated genera.</title>
        <authorList>
            <person name="Sun Z."/>
            <person name="Harris H.M."/>
            <person name="McCann A."/>
            <person name="Guo C."/>
            <person name="Argimon S."/>
            <person name="Zhang W."/>
            <person name="Yang X."/>
            <person name="Jeffery I.B."/>
            <person name="Cooney J.C."/>
            <person name="Kagawa T.F."/>
            <person name="Liu W."/>
            <person name="Song Y."/>
            <person name="Salvetti E."/>
            <person name="Wrobel A."/>
            <person name="Rasinkangas P."/>
            <person name="Parkhill J."/>
            <person name="Rea M.C."/>
            <person name="O'Sullivan O."/>
            <person name="Ritari J."/>
            <person name="Douillard F.P."/>
            <person name="Paul Ross R."/>
            <person name="Yang R."/>
            <person name="Briner A.E."/>
            <person name="Felis G.E."/>
            <person name="de Vos W.M."/>
            <person name="Barrangou R."/>
            <person name="Klaenhammer T.R."/>
            <person name="Caufield P.W."/>
            <person name="Cui Y."/>
            <person name="Zhang H."/>
            <person name="O'Toole P.W."/>
        </authorList>
    </citation>
    <scope>NUCLEOTIDE SEQUENCE [LARGE SCALE GENOMIC DNA]</scope>
    <source>
        <strain evidence="11 12">DSM 19519</strain>
    </source>
</reference>
<dbReference type="SUPFAM" id="SSF53383">
    <property type="entry name" value="PLP-dependent transferases"/>
    <property type="match status" value="1"/>
</dbReference>
<keyword evidence="4 9" id="KW-0663">Pyridoxal phosphate</keyword>
<dbReference type="GO" id="GO:0004124">
    <property type="term" value="F:cysteine synthase activity"/>
    <property type="evidence" value="ECO:0007669"/>
    <property type="project" value="TreeGrafter"/>
</dbReference>
<protein>
    <recommendedName>
        <fullName evidence="5">homocysteine desulfhydrase</fullName>
        <ecNumber evidence="5">4.4.1.2</ecNumber>
    </recommendedName>
    <alternativeName>
        <fullName evidence="6">Homocysteine desulfhydrase</fullName>
    </alternativeName>
</protein>
<dbReference type="GO" id="GO:0018826">
    <property type="term" value="F:methionine gamma-lyase activity"/>
    <property type="evidence" value="ECO:0007669"/>
    <property type="project" value="UniProtKB-EC"/>
</dbReference>
<evidence type="ECO:0000256" key="2">
    <source>
        <dbReference type="ARBA" id="ARBA00009077"/>
    </source>
</evidence>
<comment type="catalytic activity">
    <reaction evidence="7">
        <text>L-homocysteine + H2O = 2-oxobutanoate + hydrogen sulfide + NH4(+) + H(+)</text>
        <dbReference type="Rhea" id="RHEA:14501"/>
        <dbReference type="ChEBI" id="CHEBI:15377"/>
        <dbReference type="ChEBI" id="CHEBI:15378"/>
        <dbReference type="ChEBI" id="CHEBI:16763"/>
        <dbReference type="ChEBI" id="CHEBI:28938"/>
        <dbReference type="ChEBI" id="CHEBI:29919"/>
        <dbReference type="ChEBI" id="CHEBI:58199"/>
        <dbReference type="EC" id="4.4.1.2"/>
    </reaction>
    <physiologicalReaction direction="left-to-right" evidence="7">
        <dbReference type="Rhea" id="RHEA:14502"/>
    </physiologicalReaction>
</comment>
<comment type="similarity">
    <text evidence="2 10">Belongs to the trans-sulfuration enzymes family.</text>
</comment>
<proteinExistence type="inferred from homology"/>
<feature type="modified residue" description="N6-(pyridoxal phosphate)lysine" evidence="9">
    <location>
        <position position="211"/>
    </location>
</feature>
<dbReference type="InterPro" id="IPR015422">
    <property type="entry name" value="PyrdxlP-dep_Trfase_small"/>
</dbReference>
<dbReference type="Gene3D" id="3.40.640.10">
    <property type="entry name" value="Type I PLP-dependent aspartate aminotransferase-like (Major domain)"/>
    <property type="match status" value="1"/>
</dbReference>
<name>A0A0R1MAV7_9LACO</name>
<gene>
    <name evidence="11" type="ORF">FC92_GL001498</name>
</gene>
<evidence type="ECO:0000256" key="8">
    <source>
        <dbReference type="ARBA" id="ARBA00052699"/>
    </source>
</evidence>
<dbReference type="PIRSF" id="PIRSF001434">
    <property type="entry name" value="CGS"/>
    <property type="match status" value="1"/>
</dbReference>
<comment type="caution">
    <text evidence="11">The sequence shown here is derived from an EMBL/GenBank/DDBJ whole genome shotgun (WGS) entry which is preliminary data.</text>
</comment>
<dbReference type="RefSeq" id="WP_057870185.1">
    <property type="nucleotide sequence ID" value="NZ_AZDX01000043.1"/>
</dbReference>
<evidence type="ECO:0000256" key="1">
    <source>
        <dbReference type="ARBA" id="ARBA00001933"/>
    </source>
</evidence>
<keyword evidence="12" id="KW-1185">Reference proteome</keyword>
<dbReference type="GO" id="GO:0003961">
    <property type="term" value="F:O-acetylhomoserine aminocarboxypropyltransferase activity"/>
    <property type="evidence" value="ECO:0007669"/>
    <property type="project" value="TreeGrafter"/>
</dbReference>
<dbReference type="GO" id="GO:0047982">
    <property type="term" value="F:homocysteine desulfhydrase activity"/>
    <property type="evidence" value="ECO:0007669"/>
    <property type="project" value="UniProtKB-EC"/>
</dbReference>
<comment type="catalytic activity">
    <reaction evidence="8">
        <text>L-methionine + H2O = methanethiol + 2-oxobutanoate + NH4(+)</text>
        <dbReference type="Rhea" id="RHEA:23800"/>
        <dbReference type="ChEBI" id="CHEBI:15377"/>
        <dbReference type="ChEBI" id="CHEBI:16007"/>
        <dbReference type="ChEBI" id="CHEBI:16763"/>
        <dbReference type="ChEBI" id="CHEBI:28938"/>
        <dbReference type="ChEBI" id="CHEBI:57844"/>
        <dbReference type="EC" id="4.4.1.11"/>
    </reaction>
    <physiologicalReaction direction="left-to-right" evidence="8">
        <dbReference type="Rhea" id="RHEA:23801"/>
    </physiologicalReaction>
</comment>
<dbReference type="EC" id="4.4.1.2" evidence="5"/>
<dbReference type="OrthoDB" id="9780685at2"/>
<comment type="cofactor">
    <cofactor evidence="1 10">
        <name>pyridoxal 5'-phosphate</name>
        <dbReference type="ChEBI" id="CHEBI:597326"/>
    </cofactor>
</comment>
<dbReference type="GeneID" id="98311492"/>
<evidence type="ECO:0000256" key="3">
    <source>
        <dbReference type="ARBA" id="ARBA00022679"/>
    </source>
</evidence>
<evidence type="ECO:0000256" key="6">
    <source>
        <dbReference type="ARBA" id="ARBA00047199"/>
    </source>
</evidence>
<evidence type="ECO:0000256" key="7">
    <source>
        <dbReference type="ARBA" id="ARBA00048780"/>
    </source>
</evidence>
<dbReference type="PANTHER" id="PTHR43797:SF2">
    <property type="entry name" value="HOMOCYSTEINE_CYSTEINE SYNTHASE"/>
    <property type="match status" value="1"/>
</dbReference>
<dbReference type="GO" id="GO:0030170">
    <property type="term" value="F:pyridoxal phosphate binding"/>
    <property type="evidence" value="ECO:0007669"/>
    <property type="project" value="InterPro"/>
</dbReference>
<evidence type="ECO:0000313" key="11">
    <source>
        <dbReference type="EMBL" id="KRL05280.1"/>
    </source>
</evidence>
<dbReference type="InterPro" id="IPR000277">
    <property type="entry name" value="Cys/Met-Metab_PyrdxlP-dep_enz"/>
</dbReference>
<dbReference type="GO" id="GO:0071269">
    <property type="term" value="P:L-homocysteine biosynthetic process"/>
    <property type="evidence" value="ECO:0007669"/>
    <property type="project" value="TreeGrafter"/>
</dbReference>
<keyword evidence="3" id="KW-0808">Transferase</keyword>
<evidence type="ECO:0000256" key="5">
    <source>
        <dbReference type="ARBA" id="ARBA00047175"/>
    </source>
</evidence>
<dbReference type="InterPro" id="IPR015421">
    <property type="entry name" value="PyrdxlP-dep_Trfase_major"/>
</dbReference>
<dbReference type="AlphaFoldDB" id="A0A0R1MAV7"/>
<dbReference type="Gene3D" id="3.90.1150.10">
    <property type="entry name" value="Aspartate Aminotransferase, domain 1"/>
    <property type="match status" value="1"/>
</dbReference>
<dbReference type="PANTHER" id="PTHR43797">
    <property type="entry name" value="HOMOCYSTEINE/CYSTEINE SYNTHASE"/>
    <property type="match status" value="1"/>
</dbReference>
<dbReference type="Pfam" id="PF01053">
    <property type="entry name" value="Cys_Met_Meta_PP"/>
    <property type="match status" value="1"/>
</dbReference>
<dbReference type="FunFam" id="3.40.640.10:FF:000046">
    <property type="entry name" value="Cystathionine gamma-lyase"/>
    <property type="match status" value="1"/>
</dbReference>
<dbReference type="CDD" id="cd00614">
    <property type="entry name" value="CGS_like"/>
    <property type="match status" value="1"/>
</dbReference>
<evidence type="ECO:0000313" key="12">
    <source>
        <dbReference type="Proteomes" id="UP000051448"/>
    </source>
</evidence>
<evidence type="ECO:0000256" key="9">
    <source>
        <dbReference type="PIRSR" id="PIRSR001434-2"/>
    </source>
</evidence>
<dbReference type="GO" id="GO:0005737">
    <property type="term" value="C:cytoplasm"/>
    <property type="evidence" value="ECO:0007669"/>
    <property type="project" value="TreeGrafter"/>
</dbReference>
<evidence type="ECO:0000256" key="4">
    <source>
        <dbReference type="ARBA" id="ARBA00022898"/>
    </source>
</evidence>
<evidence type="ECO:0000256" key="10">
    <source>
        <dbReference type="RuleBase" id="RU362118"/>
    </source>
</evidence>
<organism evidence="11 12">
    <name type="scientific">Liquorilactobacillus hordei DSM 19519</name>
    <dbReference type="NCBI Taxonomy" id="1423759"/>
    <lineage>
        <taxon>Bacteria</taxon>
        <taxon>Bacillati</taxon>
        <taxon>Bacillota</taxon>
        <taxon>Bacilli</taxon>
        <taxon>Lactobacillales</taxon>
        <taxon>Lactobacillaceae</taxon>
        <taxon>Liquorilactobacillus</taxon>
    </lineage>
</organism>
<dbReference type="EMBL" id="AZDX01000043">
    <property type="protein sequence ID" value="KRL05280.1"/>
    <property type="molecule type" value="Genomic_DNA"/>
</dbReference>
<dbReference type="InterPro" id="IPR015424">
    <property type="entry name" value="PyrdxlP-dep_Trfase"/>
</dbReference>
<sequence>MILTSKKFDTKKIHSGYKPKDFGYSATVPIFQSVAFDLGNTERADKIVQSELPGAFMYSRVSNPTVDIFEKRINDLDGGVGAVAVASGMAAITYAVLNVAEGGGRIIAPLDIYGASLDEFRTLLPKYNINFDFVENINDFDKIQELISFDTKAIYVESVSNPITNIADISRLAELAHKNKIPLIVDNTFPTPYLFNPIKFGADIVVYSSTKGISGHGNVVSGIVVDGGNFEWTKEKFPQFFEPELVLEKEGRKDSSFVGVFGKRAFNERLRTKYLRLMGAVLNPFTAYLGLLGLETLSERVSKEVLTALKIAQYLESNEHVEKIFHSGLLNTSQSKLVEKYYPNGIGTVFSFKLGGTVENTRKLLNSVKLFTYLPNVGDNRSLIVNPSGTTHREVPENERKKQNISDNLIRLSIGLENADDLIQDLEQAIEQAFKE</sequence>
<dbReference type="GO" id="GO:0006535">
    <property type="term" value="P:cysteine biosynthetic process from serine"/>
    <property type="evidence" value="ECO:0007669"/>
    <property type="project" value="TreeGrafter"/>
</dbReference>
<dbReference type="Proteomes" id="UP000051448">
    <property type="component" value="Unassembled WGS sequence"/>
</dbReference>
<dbReference type="InterPro" id="IPR006235">
    <property type="entry name" value="OAc-hSer/O-AcSer_sulfhydrylase"/>
</dbReference>
<dbReference type="STRING" id="1423759.FC92_GL001498"/>
<accession>A0A0R1MAV7</accession>